<sequence>MRRSFGKKLVAVWAAVIMLAALGCGSEGGAQAFRFQMVEGQNLNYLLREGNTAAHLLLRSGTQPRIVVAFPAGNSGTGAWFEPLAAPAEWELDAAPDAKADKDSRGRPRTGIEFTASVRTPTLTVREAVLSNVRVLRDYNQKGVVPAEVLVAPTVSGNTITWERDRLDGGPGYRLGLEVVDGTVSGGTITADADGRIRLRVTASTGDTPLTPLAGPELLNGAEATLESAKNTLTFLSYREKFVGGSWQYLTYFGRDTLISTMLLMPVLAPEATEAAIGSVLERLGPDGAVAHEESLSEFALLTRQQENGPASDAPILDYTMVDENYLLAPVAAAYLLDHAAAAERATGYLRGDAGSALLRNLRLVVSSAAAFAGEPRYQNLIGLQAGRDSGQWRDSDIGIGGGRYPYDVNAILVPAALEATARLLDSGVLDPYLTESDRLELSFAAAHAKVWRAEAPRLFTVTLDQRQAQEAVTGYAGRIGVPAATLGPEPVVFPAISLGADGAPIPIVHSDDVFELLFGRPAPEDLDKRVATLIRPFPVGLMTGAGMVVANPVFADPELQAQFTTHDYHGTVVWSWVQAAFAAGLERQLTRTDLPHPVRDRLGAAQRTLWDAIERAQTMRNSELWSWGLQDGAFRVVPFGSRTADVTESNVAQLWSSVYLAVRPPR</sequence>
<comment type="caution">
    <text evidence="2">The sequence shown here is derived from an EMBL/GenBank/DDBJ whole genome shotgun (WGS) entry which is preliminary data.</text>
</comment>
<organism evidence="2 3">
    <name type="scientific">Nocardia goodfellowii</name>
    <dbReference type="NCBI Taxonomy" id="882446"/>
    <lineage>
        <taxon>Bacteria</taxon>
        <taxon>Bacillati</taxon>
        <taxon>Actinomycetota</taxon>
        <taxon>Actinomycetes</taxon>
        <taxon>Mycobacteriales</taxon>
        <taxon>Nocardiaceae</taxon>
        <taxon>Nocardia</taxon>
    </lineage>
</organism>
<proteinExistence type="predicted"/>
<protein>
    <submittedName>
        <fullName evidence="2">Glycogen debranching enzyme</fullName>
    </submittedName>
</protein>
<keyword evidence="3" id="KW-1185">Reference proteome</keyword>
<dbReference type="PROSITE" id="PS51257">
    <property type="entry name" value="PROKAR_LIPOPROTEIN"/>
    <property type="match status" value="1"/>
</dbReference>
<dbReference type="Proteomes" id="UP001519325">
    <property type="component" value="Unassembled WGS sequence"/>
</dbReference>
<dbReference type="SUPFAM" id="SSF48208">
    <property type="entry name" value="Six-hairpin glycosidases"/>
    <property type="match status" value="1"/>
</dbReference>
<accession>A0ABS4QQH4</accession>
<gene>
    <name evidence="2" type="ORF">BJ987_006838</name>
</gene>
<evidence type="ECO:0000313" key="2">
    <source>
        <dbReference type="EMBL" id="MBP2193937.1"/>
    </source>
</evidence>
<evidence type="ECO:0000256" key="1">
    <source>
        <dbReference type="SAM" id="SignalP"/>
    </source>
</evidence>
<feature type="chain" id="PRO_5046817586" evidence="1">
    <location>
        <begin position="33"/>
        <end position="667"/>
    </location>
</feature>
<dbReference type="InterPro" id="IPR008928">
    <property type="entry name" value="6-hairpin_glycosidase_sf"/>
</dbReference>
<feature type="signal peptide" evidence="1">
    <location>
        <begin position="1"/>
        <end position="32"/>
    </location>
</feature>
<reference evidence="2 3" key="1">
    <citation type="submission" date="2021-03" db="EMBL/GenBank/DDBJ databases">
        <title>Sequencing the genomes of 1000 actinobacteria strains.</title>
        <authorList>
            <person name="Klenk H.-P."/>
        </authorList>
    </citation>
    <scope>NUCLEOTIDE SEQUENCE [LARGE SCALE GENOMIC DNA]</scope>
    <source>
        <strain evidence="2 3">DSM 45516</strain>
    </source>
</reference>
<evidence type="ECO:0000313" key="3">
    <source>
        <dbReference type="Proteomes" id="UP001519325"/>
    </source>
</evidence>
<dbReference type="EMBL" id="JAGGMR010000001">
    <property type="protein sequence ID" value="MBP2193937.1"/>
    <property type="molecule type" value="Genomic_DNA"/>
</dbReference>
<dbReference type="RefSeq" id="WP_245366260.1">
    <property type="nucleotide sequence ID" value="NZ_JAGGMR010000001.1"/>
</dbReference>
<keyword evidence="1" id="KW-0732">Signal</keyword>
<name>A0ABS4QQH4_9NOCA</name>